<dbReference type="Proteomes" id="UP000199687">
    <property type="component" value="Unassembled WGS sequence"/>
</dbReference>
<name>A0A1H9RDG6_9BACI</name>
<evidence type="ECO:0000256" key="4">
    <source>
        <dbReference type="PROSITE-ProRule" id="PRU00335"/>
    </source>
</evidence>
<feature type="domain" description="HTH tetR-type" evidence="5">
    <location>
        <begin position="13"/>
        <end position="73"/>
    </location>
</feature>
<dbReference type="GO" id="GO:0003700">
    <property type="term" value="F:DNA-binding transcription factor activity"/>
    <property type="evidence" value="ECO:0007669"/>
    <property type="project" value="TreeGrafter"/>
</dbReference>
<dbReference type="AlphaFoldDB" id="A0A1H9RDG6"/>
<evidence type="ECO:0000256" key="3">
    <source>
        <dbReference type="ARBA" id="ARBA00023163"/>
    </source>
</evidence>
<dbReference type="Pfam" id="PF00440">
    <property type="entry name" value="TetR_N"/>
    <property type="match status" value="1"/>
</dbReference>
<keyword evidence="3" id="KW-0804">Transcription</keyword>
<keyword evidence="1" id="KW-0805">Transcription regulation</keyword>
<dbReference type="InterPro" id="IPR001647">
    <property type="entry name" value="HTH_TetR"/>
</dbReference>
<sequence>MGARGRKKGSDGEKSRKLMLQIAAEEFALNGFHDTKISNIVKRAGLTQPAFYLYFSSKDAIYQELIDQFTYKLEELVGISRLESNVTFDTLAERIGVGLGAIFTFFEQNEYLAKIAFIHSDNSSEIKEKLAAQIAENLRIEQRYSYFRSDVDVMIAAQLVISALERLSLAYLWTGEKTAKEITNETVQIILNGLIKKR</sequence>
<dbReference type="OrthoDB" id="9812484at2"/>
<evidence type="ECO:0000313" key="6">
    <source>
        <dbReference type="EMBL" id="SER70762.1"/>
    </source>
</evidence>
<evidence type="ECO:0000259" key="5">
    <source>
        <dbReference type="PROSITE" id="PS50977"/>
    </source>
</evidence>
<dbReference type="SUPFAM" id="SSF46689">
    <property type="entry name" value="Homeodomain-like"/>
    <property type="match status" value="1"/>
</dbReference>
<keyword evidence="2 4" id="KW-0238">DNA-binding</keyword>
<gene>
    <name evidence="6" type="ORF">SAMN04487944_108125</name>
</gene>
<evidence type="ECO:0000256" key="1">
    <source>
        <dbReference type="ARBA" id="ARBA00023015"/>
    </source>
</evidence>
<evidence type="ECO:0000256" key="2">
    <source>
        <dbReference type="ARBA" id="ARBA00023125"/>
    </source>
</evidence>
<dbReference type="STRING" id="531814.SAMN04487944_108125"/>
<dbReference type="PROSITE" id="PS50977">
    <property type="entry name" value="HTH_TETR_2"/>
    <property type="match status" value="1"/>
</dbReference>
<dbReference type="Gene3D" id="1.10.10.60">
    <property type="entry name" value="Homeodomain-like"/>
    <property type="match status" value="1"/>
</dbReference>
<evidence type="ECO:0000313" key="7">
    <source>
        <dbReference type="Proteomes" id="UP000199687"/>
    </source>
</evidence>
<dbReference type="GO" id="GO:0000976">
    <property type="term" value="F:transcription cis-regulatory region binding"/>
    <property type="evidence" value="ECO:0007669"/>
    <property type="project" value="TreeGrafter"/>
</dbReference>
<reference evidence="6 7" key="1">
    <citation type="submission" date="2016-10" db="EMBL/GenBank/DDBJ databases">
        <authorList>
            <person name="de Groot N.N."/>
        </authorList>
    </citation>
    <scope>NUCLEOTIDE SEQUENCE [LARGE SCALE GENOMIC DNA]</scope>
    <source>
        <strain evidence="6 7">CGMCC 1.7727</strain>
    </source>
</reference>
<dbReference type="PRINTS" id="PR00455">
    <property type="entry name" value="HTHTETR"/>
</dbReference>
<proteinExistence type="predicted"/>
<dbReference type="RefSeq" id="WP_089740667.1">
    <property type="nucleotide sequence ID" value="NZ_FOGL01000008.1"/>
</dbReference>
<dbReference type="PANTHER" id="PTHR30055:SF234">
    <property type="entry name" value="HTH-TYPE TRANSCRIPTIONAL REGULATOR BETI"/>
    <property type="match status" value="1"/>
</dbReference>
<dbReference type="InterPro" id="IPR009057">
    <property type="entry name" value="Homeodomain-like_sf"/>
</dbReference>
<protein>
    <submittedName>
        <fullName evidence="6">Transcriptional regulator, TetR family</fullName>
    </submittedName>
</protein>
<keyword evidence="7" id="KW-1185">Reference proteome</keyword>
<organism evidence="6 7">
    <name type="scientific">Gracilibacillus ureilyticus</name>
    <dbReference type="NCBI Taxonomy" id="531814"/>
    <lineage>
        <taxon>Bacteria</taxon>
        <taxon>Bacillati</taxon>
        <taxon>Bacillota</taxon>
        <taxon>Bacilli</taxon>
        <taxon>Bacillales</taxon>
        <taxon>Bacillaceae</taxon>
        <taxon>Gracilibacillus</taxon>
    </lineage>
</organism>
<dbReference type="EMBL" id="FOGL01000008">
    <property type="protein sequence ID" value="SER70762.1"/>
    <property type="molecule type" value="Genomic_DNA"/>
</dbReference>
<accession>A0A1H9RDG6</accession>
<dbReference type="InterPro" id="IPR050109">
    <property type="entry name" value="HTH-type_TetR-like_transc_reg"/>
</dbReference>
<dbReference type="SUPFAM" id="SSF48498">
    <property type="entry name" value="Tetracyclin repressor-like, C-terminal domain"/>
    <property type="match status" value="1"/>
</dbReference>
<dbReference type="InterPro" id="IPR036271">
    <property type="entry name" value="Tet_transcr_reg_TetR-rel_C_sf"/>
</dbReference>
<feature type="DNA-binding region" description="H-T-H motif" evidence="4">
    <location>
        <begin position="36"/>
        <end position="55"/>
    </location>
</feature>
<dbReference type="PANTHER" id="PTHR30055">
    <property type="entry name" value="HTH-TYPE TRANSCRIPTIONAL REGULATOR RUTR"/>
    <property type="match status" value="1"/>
</dbReference>
<dbReference type="Gene3D" id="1.10.357.10">
    <property type="entry name" value="Tetracycline Repressor, domain 2"/>
    <property type="match status" value="1"/>
</dbReference>